<keyword evidence="6" id="KW-0804">Transcription</keyword>
<dbReference type="Proteomes" id="UP000288859">
    <property type="component" value="Unassembled WGS sequence"/>
</dbReference>
<keyword evidence="3" id="KW-0862">Zinc</keyword>
<keyword evidence="4" id="KW-0805">Transcription regulation</keyword>
<dbReference type="InterPro" id="IPR007219">
    <property type="entry name" value="XnlR_reg_dom"/>
</dbReference>
<keyword evidence="2" id="KW-0479">Metal-binding</keyword>
<evidence type="ECO:0000256" key="7">
    <source>
        <dbReference type="ARBA" id="ARBA00023242"/>
    </source>
</evidence>
<dbReference type="EMBL" id="NAJM01000019">
    <property type="protein sequence ID" value="RVX71060.1"/>
    <property type="molecule type" value="Genomic_DNA"/>
</dbReference>
<evidence type="ECO:0000259" key="9">
    <source>
        <dbReference type="SMART" id="SM00906"/>
    </source>
</evidence>
<protein>
    <recommendedName>
        <fullName evidence="9">Xylanolytic transcriptional activator regulatory domain-containing protein</fullName>
    </recommendedName>
</protein>
<keyword evidence="7" id="KW-0539">Nucleus</keyword>
<dbReference type="CDD" id="cd12148">
    <property type="entry name" value="fungal_TF_MHR"/>
    <property type="match status" value="1"/>
</dbReference>
<dbReference type="PANTHER" id="PTHR47782:SF12">
    <property type="entry name" value="ZN(II)2CYS6 TRANSCRIPTION FACTOR (EUROFUNG)"/>
    <property type="match status" value="1"/>
</dbReference>
<evidence type="ECO:0000313" key="11">
    <source>
        <dbReference type="Proteomes" id="UP000288859"/>
    </source>
</evidence>
<dbReference type="GO" id="GO:0008270">
    <property type="term" value="F:zinc ion binding"/>
    <property type="evidence" value="ECO:0007669"/>
    <property type="project" value="InterPro"/>
</dbReference>
<feature type="domain" description="Xylanolytic transcriptional activator regulatory" evidence="9">
    <location>
        <begin position="245"/>
        <end position="319"/>
    </location>
</feature>
<organism evidence="10 11">
    <name type="scientific">Exophiala mesophila</name>
    <name type="common">Black yeast-like fungus</name>
    <dbReference type="NCBI Taxonomy" id="212818"/>
    <lineage>
        <taxon>Eukaryota</taxon>
        <taxon>Fungi</taxon>
        <taxon>Dikarya</taxon>
        <taxon>Ascomycota</taxon>
        <taxon>Pezizomycotina</taxon>
        <taxon>Eurotiomycetes</taxon>
        <taxon>Chaetothyriomycetidae</taxon>
        <taxon>Chaetothyriales</taxon>
        <taxon>Herpotrichiellaceae</taxon>
        <taxon>Exophiala</taxon>
    </lineage>
</organism>
<evidence type="ECO:0000256" key="8">
    <source>
        <dbReference type="SAM" id="MobiDB-lite"/>
    </source>
</evidence>
<comment type="subcellular location">
    <subcellularLocation>
        <location evidence="1">Nucleus</location>
    </subcellularLocation>
</comment>
<evidence type="ECO:0000256" key="4">
    <source>
        <dbReference type="ARBA" id="ARBA00023015"/>
    </source>
</evidence>
<dbReference type="GO" id="GO:0043565">
    <property type="term" value="F:sequence-specific DNA binding"/>
    <property type="evidence" value="ECO:0007669"/>
    <property type="project" value="TreeGrafter"/>
</dbReference>
<evidence type="ECO:0000256" key="1">
    <source>
        <dbReference type="ARBA" id="ARBA00004123"/>
    </source>
</evidence>
<dbReference type="InterPro" id="IPR052202">
    <property type="entry name" value="Yeast_MetPath_Reg"/>
</dbReference>
<evidence type="ECO:0000256" key="5">
    <source>
        <dbReference type="ARBA" id="ARBA00023125"/>
    </source>
</evidence>
<feature type="region of interest" description="Disordered" evidence="8">
    <location>
        <begin position="103"/>
        <end position="127"/>
    </location>
</feature>
<dbReference type="VEuPathDB" id="FungiDB:PV10_00350"/>
<dbReference type="AlphaFoldDB" id="A0A438N5R4"/>
<proteinExistence type="predicted"/>
<dbReference type="SMART" id="SM00906">
    <property type="entry name" value="Fungal_trans"/>
    <property type="match status" value="1"/>
</dbReference>
<dbReference type="GO" id="GO:0000981">
    <property type="term" value="F:DNA-binding transcription factor activity, RNA polymerase II-specific"/>
    <property type="evidence" value="ECO:0007669"/>
    <property type="project" value="TreeGrafter"/>
</dbReference>
<evidence type="ECO:0000256" key="3">
    <source>
        <dbReference type="ARBA" id="ARBA00022833"/>
    </source>
</evidence>
<name>A0A438N5R4_EXOME</name>
<dbReference type="GO" id="GO:0045944">
    <property type="term" value="P:positive regulation of transcription by RNA polymerase II"/>
    <property type="evidence" value="ECO:0007669"/>
    <property type="project" value="TreeGrafter"/>
</dbReference>
<reference evidence="10 11" key="1">
    <citation type="submission" date="2017-03" db="EMBL/GenBank/DDBJ databases">
        <title>Genomes of endolithic fungi from Antarctica.</title>
        <authorList>
            <person name="Coleine C."/>
            <person name="Masonjones S."/>
            <person name="Stajich J.E."/>
        </authorList>
    </citation>
    <scope>NUCLEOTIDE SEQUENCE [LARGE SCALE GENOMIC DNA]</scope>
    <source>
        <strain evidence="10 11">CCFEE 6314</strain>
    </source>
</reference>
<sequence>MGYDTTLAKEVPRSIATYLGAKVTLLEEKIRAVKEQQRQKQRTFAMTDCNLVTNPGPNLGELLTTALTDTVDVHHDLNFNVTGNMSPYYHSFHLQQSRLPLPFPPQSQYPARDEAAGRLSPQPLHPSSIPRDAADLMFRNYVEVHLIRHPCLEEDEILESYGLCLDNPETATPYDVFIVCMALAISAATLIWRDEKHALAASAGFFAKAKQMLTLFTVAETEIQKIQVALLLTHYALINPSGADPWYCIGDASRQCINLGLHKEADPQLKLGPREVNTRRRLFWTTCGLERTICCQMRQPFLFDESSITTQLYSDLAEERIFPGRSVEEQLAKLSGHYFLHYRFLETEVYNILWSSKPQHTSVQLEGWIVSFNQRIIDWYSRAVEIGSRPESLSEPEGVLELCDLGLFLIRSKLYRPTPRVKYPSREDLVQYIRAVQGITDHYIKYCQHRRLIYPWFAGHNLFEISVVTLHTSWFGSNWLSDHVNLDEVMSCIRDQVSLLREVALYWPAIKACADTIASLAEPVLSRLDTIGRAGPLEELARDPATSDLLDWYLFPDSALQMDRNIITGTFDDLEWLNMEETLLGGWEDVDWSIESNAQGLFF</sequence>
<dbReference type="GO" id="GO:0005634">
    <property type="term" value="C:nucleus"/>
    <property type="evidence" value="ECO:0007669"/>
    <property type="project" value="UniProtKB-SubCell"/>
</dbReference>
<accession>A0A438N5R4</accession>
<dbReference type="PANTHER" id="PTHR47782">
    <property type="entry name" value="ZN(II)2CYS6 TRANSCRIPTION FACTOR (EUROFUNG)-RELATED"/>
    <property type="match status" value="1"/>
</dbReference>
<gene>
    <name evidence="10" type="ORF">B0A52_03425</name>
</gene>
<dbReference type="GO" id="GO:0006351">
    <property type="term" value="P:DNA-templated transcription"/>
    <property type="evidence" value="ECO:0007669"/>
    <property type="project" value="InterPro"/>
</dbReference>
<keyword evidence="5" id="KW-0238">DNA-binding</keyword>
<dbReference type="Pfam" id="PF04082">
    <property type="entry name" value="Fungal_trans"/>
    <property type="match status" value="1"/>
</dbReference>
<evidence type="ECO:0000313" key="10">
    <source>
        <dbReference type="EMBL" id="RVX71060.1"/>
    </source>
</evidence>
<comment type="caution">
    <text evidence="10">The sequence shown here is derived from an EMBL/GenBank/DDBJ whole genome shotgun (WGS) entry which is preliminary data.</text>
</comment>
<evidence type="ECO:0000256" key="6">
    <source>
        <dbReference type="ARBA" id="ARBA00023163"/>
    </source>
</evidence>
<evidence type="ECO:0000256" key="2">
    <source>
        <dbReference type="ARBA" id="ARBA00022723"/>
    </source>
</evidence>
<dbReference type="OrthoDB" id="189997at2759"/>